<evidence type="ECO:0000313" key="3">
    <source>
        <dbReference type="Proteomes" id="UP000266934"/>
    </source>
</evidence>
<organism evidence="2 3">
    <name type="scientific">Blastochloris tepida</name>
    <dbReference type="NCBI Taxonomy" id="2233851"/>
    <lineage>
        <taxon>Bacteria</taxon>
        <taxon>Pseudomonadati</taxon>
        <taxon>Pseudomonadota</taxon>
        <taxon>Alphaproteobacteria</taxon>
        <taxon>Hyphomicrobiales</taxon>
        <taxon>Blastochloridaceae</taxon>
        <taxon>Blastochloris</taxon>
    </lineage>
</organism>
<keyword evidence="1" id="KW-1133">Transmembrane helix</keyword>
<keyword evidence="1" id="KW-0812">Transmembrane</keyword>
<keyword evidence="3" id="KW-1185">Reference proteome</keyword>
<evidence type="ECO:0000256" key="1">
    <source>
        <dbReference type="SAM" id="Phobius"/>
    </source>
</evidence>
<name>A0A348G4F3_9HYPH</name>
<keyword evidence="1" id="KW-0472">Membrane</keyword>
<accession>A0A348G4F3</accession>
<evidence type="ECO:0000313" key="2">
    <source>
        <dbReference type="EMBL" id="BBF94436.1"/>
    </source>
</evidence>
<dbReference type="AlphaFoldDB" id="A0A348G4F3"/>
<sequence>MSVALRRNLRRITLMRRVATGIEYGLLAIGAAIVGFATLILVEDTGRDRVAVRTQPAILDAGPVHPVAAPETVGSIPAAELRR</sequence>
<proteinExistence type="predicted"/>
<feature type="transmembrane region" description="Helical" evidence="1">
    <location>
        <begin position="21"/>
        <end position="42"/>
    </location>
</feature>
<protein>
    <submittedName>
        <fullName evidence="2">Uncharacterized protein</fullName>
    </submittedName>
</protein>
<dbReference type="EMBL" id="AP018907">
    <property type="protein sequence ID" value="BBF94436.1"/>
    <property type="molecule type" value="Genomic_DNA"/>
</dbReference>
<dbReference type="Proteomes" id="UP000266934">
    <property type="component" value="Chromosome"/>
</dbReference>
<dbReference type="KEGG" id="blag:BLTE_31210"/>
<reference evidence="2 3" key="1">
    <citation type="submission" date="2018-08" db="EMBL/GenBank/DDBJ databases">
        <title>Complete genome sequencing of Blastochloris tepida GI.</title>
        <authorList>
            <person name="Tsukatani Y."/>
            <person name="Mori H."/>
        </authorList>
    </citation>
    <scope>NUCLEOTIDE SEQUENCE [LARGE SCALE GENOMIC DNA]</scope>
    <source>
        <strain evidence="2 3">GI</strain>
    </source>
</reference>
<gene>
    <name evidence="2" type="ORF">BLTE_31210</name>
</gene>